<name>A0A3A2ZNE1_9EURO</name>
<feature type="region of interest" description="Disordered" evidence="2">
    <location>
        <begin position="287"/>
        <end position="319"/>
    </location>
</feature>
<evidence type="ECO:0000256" key="2">
    <source>
        <dbReference type="SAM" id="MobiDB-lite"/>
    </source>
</evidence>
<feature type="compositionally biased region" description="Polar residues" evidence="2">
    <location>
        <begin position="414"/>
        <end position="431"/>
    </location>
</feature>
<feature type="compositionally biased region" description="Polar residues" evidence="2">
    <location>
        <begin position="287"/>
        <end position="303"/>
    </location>
</feature>
<dbReference type="PROSITE" id="PS50157">
    <property type="entry name" value="ZINC_FINGER_C2H2_2"/>
    <property type="match status" value="1"/>
</dbReference>
<protein>
    <submittedName>
        <fullName evidence="4">C2H2 finger domain protein</fullName>
    </submittedName>
</protein>
<feature type="compositionally biased region" description="Pro residues" evidence="2">
    <location>
        <begin position="55"/>
        <end position="64"/>
    </location>
</feature>
<keyword evidence="5" id="KW-1185">Reference proteome</keyword>
<accession>A0A3A2ZNE1</accession>
<dbReference type="GO" id="GO:0008270">
    <property type="term" value="F:zinc ion binding"/>
    <property type="evidence" value="ECO:0007669"/>
    <property type="project" value="UniProtKB-KW"/>
</dbReference>
<feature type="region of interest" description="Disordered" evidence="2">
    <location>
        <begin position="331"/>
        <end position="487"/>
    </location>
</feature>
<dbReference type="Gene3D" id="3.30.160.60">
    <property type="entry name" value="Classic Zinc Finger"/>
    <property type="match status" value="1"/>
</dbReference>
<feature type="compositionally biased region" description="Low complexity" evidence="2">
    <location>
        <begin position="396"/>
        <end position="413"/>
    </location>
</feature>
<evidence type="ECO:0000259" key="3">
    <source>
        <dbReference type="PROSITE" id="PS50157"/>
    </source>
</evidence>
<dbReference type="PROSITE" id="PS00028">
    <property type="entry name" value="ZINC_FINGER_C2H2_1"/>
    <property type="match status" value="1"/>
</dbReference>
<keyword evidence="1" id="KW-0863">Zinc-finger</keyword>
<reference evidence="5" key="1">
    <citation type="submission" date="2017-02" db="EMBL/GenBank/DDBJ databases">
        <authorList>
            <person name="Tafer H."/>
            <person name="Lopandic K."/>
        </authorList>
    </citation>
    <scope>NUCLEOTIDE SEQUENCE [LARGE SCALE GENOMIC DNA]</scope>
    <source>
        <strain evidence="5">CBS 366.77</strain>
    </source>
</reference>
<feature type="compositionally biased region" description="Low complexity" evidence="2">
    <location>
        <begin position="687"/>
        <end position="698"/>
    </location>
</feature>
<feature type="compositionally biased region" description="Polar residues" evidence="2">
    <location>
        <begin position="25"/>
        <end position="42"/>
    </location>
</feature>
<dbReference type="InterPro" id="IPR057026">
    <property type="entry name" value="Znf-C2H2_ascomycetes"/>
</dbReference>
<dbReference type="Pfam" id="PF24537">
    <property type="entry name" value="zf-C2H2_fungi"/>
    <property type="match status" value="1"/>
</dbReference>
<feature type="compositionally biased region" description="Polar residues" evidence="2">
    <location>
        <begin position="455"/>
        <end position="479"/>
    </location>
</feature>
<feature type="compositionally biased region" description="Polar residues" evidence="2">
    <location>
        <begin position="366"/>
        <end position="395"/>
    </location>
</feature>
<dbReference type="AlphaFoldDB" id="A0A3A2ZNE1"/>
<evidence type="ECO:0000313" key="4">
    <source>
        <dbReference type="EMBL" id="RJE24130.1"/>
    </source>
</evidence>
<evidence type="ECO:0000256" key="1">
    <source>
        <dbReference type="PROSITE-ProRule" id="PRU00042"/>
    </source>
</evidence>
<evidence type="ECO:0000313" key="5">
    <source>
        <dbReference type="Proteomes" id="UP000266188"/>
    </source>
</evidence>
<feature type="region of interest" description="Disordered" evidence="2">
    <location>
        <begin position="665"/>
        <end position="701"/>
    </location>
</feature>
<feature type="region of interest" description="Disordered" evidence="2">
    <location>
        <begin position="182"/>
        <end position="245"/>
    </location>
</feature>
<organism evidence="4 5">
    <name type="scientific">Aspergillus sclerotialis</name>
    <dbReference type="NCBI Taxonomy" id="2070753"/>
    <lineage>
        <taxon>Eukaryota</taxon>
        <taxon>Fungi</taxon>
        <taxon>Dikarya</taxon>
        <taxon>Ascomycota</taxon>
        <taxon>Pezizomycotina</taxon>
        <taxon>Eurotiomycetes</taxon>
        <taxon>Eurotiomycetidae</taxon>
        <taxon>Eurotiales</taxon>
        <taxon>Aspergillaceae</taxon>
        <taxon>Aspergillus</taxon>
        <taxon>Aspergillus subgen. Polypaecilum</taxon>
    </lineage>
</organism>
<dbReference type="EMBL" id="MVGC01000092">
    <property type="protein sequence ID" value="RJE24130.1"/>
    <property type="molecule type" value="Genomic_DNA"/>
</dbReference>
<feature type="region of interest" description="Disordered" evidence="2">
    <location>
        <begin position="129"/>
        <end position="162"/>
    </location>
</feature>
<dbReference type="SMART" id="SM00355">
    <property type="entry name" value="ZnF_C2H2"/>
    <property type="match status" value="2"/>
</dbReference>
<proteinExistence type="predicted"/>
<dbReference type="InterPro" id="IPR013087">
    <property type="entry name" value="Znf_C2H2_type"/>
</dbReference>
<keyword evidence="1" id="KW-0862">Zinc</keyword>
<feature type="domain" description="C2H2-type" evidence="3">
    <location>
        <begin position="536"/>
        <end position="564"/>
    </location>
</feature>
<keyword evidence="1" id="KW-0479">Metal-binding</keyword>
<gene>
    <name evidence="4" type="ORF">PHISCL_03504</name>
</gene>
<dbReference type="STRING" id="2070753.A0A3A2ZNE1"/>
<feature type="compositionally biased region" description="Basic and acidic residues" evidence="2">
    <location>
        <begin position="665"/>
        <end position="675"/>
    </location>
</feature>
<feature type="region of interest" description="Disordered" evidence="2">
    <location>
        <begin position="1"/>
        <end position="72"/>
    </location>
</feature>
<dbReference type="OrthoDB" id="3524154at2759"/>
<comment type="caution">
    <text evidence="4">The sequence shown here is derived from an EMBL/GenBank/DDBJ whole genome shotgun (WGS) entry which is preliminary data.</text>
</comment>
<sequence>MDFPRLTPPAISINDVNGGHDTSHSSKASQPSTSGQLLSTSGPMPIPSKDMSTFAPPPLPPPPRINDLENGHDAGWLHANPQGPCRLAPINPSSSLYGGNRTNPAGRGEPMALDDRDGRQSDLLLSTSPETYNKLEPPRLMDGLRNSTQVNPPGPILEGERGFSLRSVKDSSDAYDQHLLSKIGKPLSPRQSVSQGAENKGPLSTLPIPSRNCGSLPSPGSDSSMLDVRWHNSPQSGVVSPGSKVGWRDYADCRSPSAESSAPSSAVDFDHSAYLRDVCRRRGMTTSQYDDSFSLPSRSNRGSYDQGAFSDAEGELGSEDPLQSRYMINLREPTPPYLDPSKTGTKRRASSPPRESTNDERFGLHLTTSNGDLSQRRTTGHPFTNTLSVSTSYAPSQGSLSTASSLSVRTSGSYSSARLSIGGSSMTSTSPYDRLSPVGLSPNSDLDSLHEKSLLQPSSPVAFAPQSNMRNVPSSNTLEPPNPNAPRKMTLQTNLGAPRPPPPKIGGLYLCECCPKKPKKFDNPEELRAHEMEKQYSCQFCNNRFKNKNEAERHQNSLHLRRHSWSCAALPSYQAAFHPSGSPSSQTNSGPSHDTCGYCGEEFPNFPQPDWDRRFEHLTSVHKFGECNNAKKFYRADHFRQHLKHSHAGTSGKWTNILENVCMKEEPQSEAKAENRGPTNAGGSGTGSTPQGTSGSGTLVSNNISEILSGC</sequence>
<dbReference type="Proteomes" id="UP000266188">
    <property type="component" value="Unassembled WGS sequence"/>
</dbReference>
<feature type="compositionally biased region" description="Polar residues" evidence="2">
    <location>
        <begin position="212"/>
        <end position="224"/>
    </location>
</feature>